<protein>
    <recommendedName>
        <fullName evidence="1">Isopenicillin N synthase-like Fe(2+) 2OG dioxygenase domain-containing protein</fullName>
    </recommendedName>
</protein>
<dbReference type="Pfam" id="PF03171">
    <property type="entry name" value="2OG-FeII_Oxy"/>
    <property type="match status" value="1"/>
</dbReference>
<evidence type="ECO:0000259" key="1">
    <source>
        <dbReference type="Pfam" id="PF03171"/>
    </source>
</evidence>
<comment type="caution">
    <text evidence="2">The sequence shown here is derived from an EMBL/GenBank/DDBJ whole genome shotgun (WGS) entry which is preliminary data.</text>
</comment>
<accession>A0AA38SRF9</accession>
<dbReference type="Proteomes" id="UP001172457">
    <property type="component" value="Chromosome 5"/>
</dbReference>
<dbReference type="AlphaFoldDB" id="A0AA38SRF9"/>
<reference evidence="2" key="1">
    <citation type="submission" date="2023-03" db="EMBL/GenBank/DDBJ databases">
        <title>Chromosome-scale reference genome and RAD-based genetic map of yellow starthistle (Centaurea solstitialis) reveal putative structural variation and QTLs associated with invader traits.</title>
        <authorList>
            <person name="Reatini B."/>
            <person name="Cang F.A."/>
            <person name="Jiang Q."/>
            <person name="Mckibben M.T.W."/>
            <person name="Barker M.S."/>
            <person name="Rieseberg L.H."/>
            <person name="Dlugosch K.M."/>
        </authorList>
    </citation>
    <scope>NUCLEOTIDE SEQUENCE</scope>
    <source>
        <strain evidence="2">CAN-66</strain>
        <tissue evidence="2">Leaf</tissue>
    </source>
</reference>
<proteinExistence type="predicted"/>
<dbReference type="EMBL" id="JARYMX010000005">
    <property type="protein sequence ID" value="KAJ9547485.1"/>
    <property type="molecule type" value="Genomic_DNA"/>
</dbReference>
<gene>
    <name evidence="2" type="ORF">OSB04_020028</name>
</gene>
<organism evidence="2 3">
    <name type="scientific">Centaurea solstitialis</name>
    <name type="common">yellow star-thistle</name>
    <dbReference type="NCBI Taxonomy" id="347529"/>
    <lineage>
        <taxon>Eukaryota</taxon>
        <taxon>Viridiplantae</taxon>
        <taxon>Streptophyta</taxon>
        <taxon>Embryophyta</taxon>
        <taxon>Tracheophyta</taxon>
        <taxon>Spermatophyta</taxon>
        <taxon>Magnoliopsida</taxon>
        <taxon>eudicotyledons</taxon>
        <taxon>Gunneridae</taxon>
        <taxon>Pentapetalae</taxon>
        <taxon>asterids</taxon>
        <taxon>campanulids</taxon>
        <taxon>Asterales</taxon>
        <taxon>Asteraceae</taxon>
        <taxon>Carduoideae</taxon>
        <taxon>Cardueae</taxon>
        <taxon>Centaureinae</taxon>
        <taxon>Centaurea</taxon>
    </lineage>
</organism>
<dbReference type="Gene3D" id="2.60.120.330">
    <property type="entry name" value="B-lactam Antibiotic, Isopenicillin N Synthase, Chain"/>
    <property type="match status" value="1"/>
</dbReference>
<sequence>MQFITNDKFKSVQHRVLAQTGMPRISVASLFRPFHEGIELITYRPIKELVTEENPCVYRDTNLKEYVALRNEAVGMSGRSALDPFKVESMKSTRLARH</sequence>
<evidence type="ECO:0000313" key="3">
    <source>
        <dbReference type="Proteomes" id="UP001172457"/>
    </source>
</evidence>
<feature type="domain" description="Isopenicillin N synthase-like Fe(2+) 2OG dioxygenase" evidence="1">
    <location>
        <begin position="1"/>
        <end position="33"/>
    </location>
</feature>
<dbReference type="InterPro" id="IPR044861">
    <property type="entry name" value="IPNS-like_FE2OG_OXY"/>
</dbReference>
<evidence type="ECO:0000313" key="2">
    <source>
        <dbReference type="EMBL" id="KAJ9547485.1"/>
    </source>
</evidence>
<keyword evidence="3" id="KW-1185">Reference proteome</keyword>
<dbReference type="InterPro" id="IPR027443">
    <property type="entry name" value="IPNS-like_sf"/>
</dbReference>
<name>A0AA38SRF9_9ASTR</name>
<dbReference type="SUPFAM" id="SSF51197">
    <property type="entry name" value="Clavaminate synthase-like"/>
    <property type="match status" value="1"/>
</dbReference>